<feature type="transmembrane region" description="Helical" evidence="15">
    <location>
        <begin position="149"/>
        <end position="170"/>
    </location>
</feature>
<evidence type="ECO:0000256" key="1">
    <source>
        <dbReference type="ARBA" id="ARBA00004651"/>
    </source>
</evidence>
<keyword evidence="10 15" id="KW-0472">Membrane</keyword>
<keyword evidence="6 15" id="KW-0808">Transferase</keyword>
<evidence type="ECO:0000256" key="2">
    <source>
        <dbReference type="ARBA" id="ARBA00004919"/>
    </source>
</evidence>
<keyword evidence="7 15" id="KW-0812">Transmembrane</keyword>
<dbReference type="InterPro" id="IPR006369">
    <property type="entry name" value="Protohaem_IX_farnesylTrfase"/>
</dbReference>
<sequence>MNRAIMINSFTSIPFSWRDYLELTKPKVVALMLLTVMVGMCMSTQGTLPIRLVFFGLLGIAMMSASAATINHVIDREVDAKMKRTHKRPVAQHRVSVFKASVFASILGGFGFCTLFSYVNSLTAWLTFASLLGYAVIYTLYLKRATSQNIVIGGLAGAMPPLLGWTAITGKLDSNAVLLVMIIFLWTPPHFWALAIAKEDEYAKAEIPVLSVTHGIEYTKTSILLYTLLLGIACLLPAIVGMTGAIYLIGSTILSALFFIQAWKLKYNPSKQSSMSVFKFSIYYLMLLFSLFLLDHYL</sequence>
<proteinExistence type="inferred from homology"/>
<dbReference type="Pfam" id="PF01040">
    <property type="entry name" value="UbiA"/>
    <property type="match status" value="1"/>
</dbReference>
<dbReference type="FunFam" id="1.10.357.140:FF:000001">
    <property type="entry name" value="Protoheme IX farnesyltransferase"/>
    <property type="match status" value="1"/>
</dbReference>
<evidence type="ECO:0000256" key="3">
    <source>
        <dbReference type="ARBA" id="ARBA00012292"/>
    </source>
</evidence>
<dbReference type="EMBL" id="QZEI01000039">
    <property type="protein sequence ID" value="RLV59282.1"/>
    <property type="molecule type" value="Genomic_DNA"/>
</dbReference>
<comment type="pathway">
    <text evidence="2 15">Porphyrin-containing compound metabolism; heme O biosynthesis; heme O from protoheme: step 1/1.</text>
</comment>
<dbReference type="NCBIfam" id="NF003349">
    <property type="entry name" value="PRK04375.1-2"/>
    <property type="match status" value="1"/>
</dbReference>
<dbReference type="InterPro" id="IPR000537">
    <property type="entry name" value="UbiA_prenyltransferase"/>
</dbReference>
<feature type="transmembrane region" description="Helical" evidence="15">
    <location>
        <begin position="246"/>
        <end position="265"/>
    </location>
</feature>
<feature type="transmembrane region" description="Helical" evidence="15">
    <location>
        <begin position="223"/>
        <end position="240"/>
    </location>
</feature>
<evidence type="ECO:0000256" key="7">
    <source>
        <dbReference type="ARBA" id="ARBA00022692"/>
    </source>
</evidence>
<comment type="function">
    <text evidence="15">Converts heme B (protoheme IX) to heme O by substitution of the vinyl group on carbon 2 of heme B porphyrin ring with a hydroxyethyl farnesyl side group.</text>
</comment>
<organism evidence="16 17">
    <name type="scientific">Parashewanella curva</name>
    <dbReference type="NCBI Taxonomy" id="2338552"/>
    <lineage>
        <taxon>Bacteria</taxon>
        <taxon>Pseudomonadati</taxon>
        <taxon>Pseudomonadota</taxon>
        <taxon>Gammaproteobacteria</taxon>
        <taxon>Alteromonadales</taxon>
        <taxon>Shewanellaceae</taxon>
        <taxon>Parashewanella</taxon>
    </lineage>
</organism>
<evidence type="ECO:0000256" key="8">
    <source>
        <dbReference type="ARBA" id="ARBA00022989"/>
    </source>
</evidence>
<evidence type="ECO:0000313" key="17">
    <source>
        <dbReference type="Proteomes" id="UP000281474"/>
    </source>
</evidence>
<evidence type="ECO:0000256" key="6">
    <source>
        <dbReference type="ARBA" id="ARBA00022679"/>
    </source>
</evidence>
<reference evidence="16 17" key="1">
    <citation type="submission" date="2018-09" db="EMBL/GenBank/DDBJ databases">
        <title>Phylogeny of the Shewanellaceae, and recommendation for two new genera, Pseudoshewanella and Parashewanella.</title>
        <authorList>
            <person name="Wang G."/>
        </authorList>
    </citation>
    <scope>NUCLEOTIDE SEQUENCE [LARGE SCALE GENOMIC DNA]</scope>
    <source>
        <strain evidence="16 17">C51</strain>
    </source>
</reference>
<comment type="subcellular location">
    <subcellularLocation>
        <location evidence="1 15">Cell membrane</location>
        <topology evidence="1 15">Multi-pass membrane protein</topology>
    </subcellularLocation>
</comment>
<dbReference type="InterPro" id="IPR044878">
    <property type="entry name" value="UbiA_sf"/>
</dbReference>
<feature type="transmembrane region" description="Helical" evidence="15">
    <location>
        <begin position="176"/>
        <end position="197"/>
    </location>
</feature>
<keyword evidence="9 15" id="KW-0350">Heme biosynthesis</keyword>
<evidence type="ECO:0000313" key="16">
    <source>
        <dbReference type="EMBL" id="RLV59282.1"/>
    </source>
</evidence>
<dbReference type="PANTHER" id="PTHR43448">
    <property type="entry name" value="PROTOHEME IX FARNESYLTRANSFERASE, MITOCHONDRIAL"/>
    <property type="match status" value="1"/>
</dbReference>
<evidence type="ECO:0000256" key="12">
    <source>
        <dbReference type="ARBA" id="ARBA00040810"/>
    </source>
</evidence>
<gene>
    <name evidence="15" type="primary">cyoE</name>
    <name evidence="16" type="ORF">D5018_12950</name>
</gene>
<evidence type="ECO:0000256" key="4">
    <source>
        <dbReference type="ARBA" id="ARBA00022475"/>
    </source>
</evidence>
<accession>A0A3L8PYX0</accession>
<dbReference type="AlphaFoldDB" id="A0A3L8PYX0"/>
<feature type="transmembrane region" description="Helical" evidence="15">
    <location>
        <begin position="277"/>
        <end position="294"/>
    </location>
</feature>
<evidence type="ECO:0000256" key="5">
    <source>
        <dbReference type="ARBA" id="ARBA00022519"/>
    </source>
</evidence>
<name>A0A3L8PYX0_9GAMM</name>
<feature type="transmembrane region" description="Helical" evidence="15">
    <location>
        <begin position="124"/>
        <end position="142"/>
    </location>
</feature>
<comment type="catalytic activity">
    <reaction evidence="14 15">
        <text>heme b + (2E,6E)-farnesyl diphosphate + H2O = Fe(II)-heme o + diphosphate</text>
        <dbReference type="Rhea" id="RHEA:28070"/>
        <dbReference type="ChEBI" id="CHEBI:15377"/>
        <dbReference type="ChEBI" id="CHEBI:33019"/>
        <dbReference type="ChEBI" id="CHEBI:60344"/>
        <dbReference type="ChEBI" id="CHEBI:60530"/>
        <dbReference type="ChEBI" id="CHEBI:175763"/>
        <dbReference type="EC" id="2.5.1.141"/>
    </reaction>
</comment>
<keyword evidence="5" id="KW-0997">Cell inner membrane</keyword>
<dbReference type="HAMAP" id="MF_00154">
    <property type="entry name" value="CyoE_CtaB"/>
    <property type="match status" value="1"/>
</dbReference>
<feature type="transmembrane region" description="Helical" evidence="15">
    <location>
        <begin position="52"/>
        <end position="74"/>
    </location>
</feature>
<evidence type="ECO:0000256" key="10">
    <source>
        <dbReference type="ARBA" id="ARBA00023136"/>
    </source>
</evidence>
<feature type="transmembrane region" description="Helical" evidence="15">
    <location>
        <begin position="28"/>
        <end position="46"/>
    </location>
</feature>
<dbReference type="Gene3D" id="1.10.357.140">
    <property type="entry name" value="UbiA prenyltransferase"/>
    <property type="match status" value="1"/>
</dbReference>
<dbReference type="PANTHER" id="PTHR43448:SF7">
    <property type="entry name" value="4-HYDROXYBENZOATE SOLANESYLTRANSFERASE"/>
    <property type="match status" value="1"/>
</dbReference>
<protein>
    <recommendedName>
        <fullName evidence="12 15">Protoheme IX farnesyltransferase</fullName>
        <ecNumber evidence="3 15">2.5.1.141</ecNumber>
    </recommendedName>
    <alternativeName>
        <fullName evidence="13 15">Heme B farnesyltransferase</fullName>
    </alternativeName>
    <alternativeName>
        <fullName evidence="11 15">Heme O synthase</fullName>
    </alternativeName>
</protein>
<comment type="caution">
    <text evidence="16">The sequence shown here is derived from an EMBL/GenBank/DDBJ whole genome shotgun (WGS) entry which is preliminary data.</text>
</comment>
<keyword evidence="8 15" id="KW-1133">Transmembrane helix</keyword>
<evidence type="ECO:0000256" key="14">
    <source>
        <dbReference type="ARBA" id="ARBA00047690"/>
    </source>
</evidence>
<dbReference type="OrthoDB" id="9814417at2"/>
<evidence type="ECO:0000256" key="11">
    <source>
        <dbReference type="ARBA" id="ARBA00030253"/>
    </source>
</evidence>
<evidence type="ECO:0000256" key="15">
    <source>
        <dbReference type="HAMAP-Rule" id="MF_00154"/>
    </source>
</evidence>
<comment type="similarity">
    <text evidence="15">Belongs to the UbiA prenyltransferase family. Protoheme IX farnesyltransferase subfamily.</text>
</comment>
<keyword evidence="4 15" id="KW-1003">Cell membrane</keyword>
<feature type="transmembrane region" description="Helical" evidence="15">
    <location>
        <begin position="95"/>
        <end position="118"/>
    </location>
</feature>
<dbReference type="RefSeq" id="WP_121839450.1">
    <property type="nucleotide sequence ID" value="NZ_ML014788.1"/>
</dbReference>
<dbReference type="Proteomes" id="UP000281474">
    <property type="component" value="Unassembled WGS sequence"/>
</dbReference>
<comment type="miscellaneous">
    <text evidence="15">Carbon 2 of the heme B porphyrin ring is defined according to the Fischer nomenclature.</text>
</comment>
<dbReference type="GO" id="GO:0048034">
    <property type="term" value="P:heme O biosynthetic process"/>
    <property type="evidence" value="ECO:0007669"/>
    <property type="project" value="UniProtKB-UniRule"/>
</dbReference>
<keyword evidence="17" id="KW-1185">Reference proteome</keyword>
<dbReference type="NCBIfam" id="TIGR01473">
    <property type="entry name" value="cyoE_ctaB"/>
    <property type="match status" value="1"/>
</dbReference>
<evidence type="ECO:0000256" key="13">
    <source>
        <dbReference type="ARBA" id="ARBA00042475"/>
    </source>
</evidence>
<dbReference type="GO" id="GO:0005886">
    <property type="term" value="C:plasma membrane"/>
    <property type="evidence" value="ECO:0007669"/>
    <property type="project" value="UniProtKB-SubCell"/>
</dbReference>
<evidence type="ECO:0000256" key="9">
    <source>
        <dbReference type="ARBA" id="ARBA00023133"/>
    </source>
</evidence>
<dbReference type="UniPathway" id="UPA00834">
    <property type="reaction ID" value="UER00712"/>
</dbReference>
<dbReference type="GO" id="GO:0008495">
    <property type="term" value="F:protoheme IX farnesyltransferase activity"/>
    <property type="evidence" value="ECO:0007669"/>
    <property type="project" value="UniProtKB-UniRule"/>
</dbReference>
<dbReference type="CDD" id="cd13957">
    <property type="entry name" value="PT_UbiA_Cox10"/>
    <property type="match status" value="1"/>
</dbReference>
<dbReference type="EC" id="2.5.1.141" evidence="3 15"/>